<keyword evidence="4" id="KW-0677">Repeat</keyword>
<dbReference type="InterPro" id="IPR007111">
    <property type="entry name" value="NACHT_NTPase"/>
</dbReference>
<evidence type="ECO:0000259" key="8">
    <source>
        <dbReference type="PROSITE" id="PS50188"/>
    </source>
</evidence>
<feature type="compositionally biased region" description="Polar residues" evidence="7">
    <location>
        <begin position="89"/>
        <end position="99"/>
    </location>
</feature>
<dbReference type="SMART" id="SM00589">
    <property type="entry name" value="PRY"/>
    <property type="match status" value="1"/>
</dbReference>
<dbReference type="InterPro" id="IPR001611">
    <property type="entry name" value="Leu-rich_rpt"/>
</dbReference>
<dbReference type="GeneTree" id="ENSGT01150000286911"/>
<evidence type="ECO:0000313" key="10">
    <source>
        <dbReference type="Ensembl" id="ENSCCRP00000145900.1"/>
    </source>
</evidence>
<proteinExistence type="predicted"/>
<dbReference type="SUPFAM" id="SSF52047">
    <property type="entry name" value="RNI-like"/>
    <property type="match status" value="1"/>
</dbReference>
<evidence type="ECO:0000256" key="3">
    <source>
        <dbReference type="ARBA" id="ARBA00022614"/>
    </source>
</evidence>
<dbReference type="InterPro" id="IPR041075">
    <property type="entry name" value="NOD1/2_WH"/>
</dbReference>
<keyword evidence="6" id="KW-0067">ATP-binding</keyword>
<dbReference type="Gene3D" id="3.80.10.10">
    <property type="entry name" value="Ribonuclease Inhibitor"/>
    <property type="match status" value="1"/>
</dbReference>
<evidence type="ECO:0000313" key="11">
    <source>
        <dbReference type="Proteomes" id="UP001108240"/>
    </source>
</evidence>
<keyword evidence="11" id="KW-1185">Reference proteome</keyword>
<dbReference type="InterPro" id="IPR001870">
    <property type="entry name" value="B30.2/SPRY"/>
</dbReference>
<dbReference type="Pfam" id="PF13516">
    <property type="entry name" value="LRR_6"/>
    <property type="match status" value="2"/>
</dbReference>
<dbReference type="InterPro" id="IPR003877">
    <property type="entry name" value="SPRY_dom"/>
</dbReference>
<accession>A0A9J8AXP6</accession>
<evidence type="ECO:0000259" key="9">
    <source>
        <dbReference type="PROSITE" id="PS50837"/>
    </source>
</evidence>
<dbReference type="FunFam" id="3.80.10.10:FF:000336">
    <property type="entry name" value="Si:dkey-222h21.2"/>
    <property type="match status" value="1"/>
</dbReference>
<feature type="region of interest" description="Disordered" evidence="7">
    <location>
        <begin position="21"/>
        <end position="99"/>
    </location>
</feature>
<keyword evidence="3" id="KW-0433">Leucine-rich repeat</keyword>
<dbReference type="Pfam" id="PF00622">
    <property type="entry name" value="SPRY"/>
    <property type="match status" value="1"/>
</dbReference>
<keyword evidence="2" id="KW-0963">Cytoplasm</keyword>
<feature type="compositionally biased region" description="Low complexity" evidence="7">
    <location>
        <begin position="43"/>
        <end position="52"/>
    </location>
</feature>
<evidence type="ECO:0000256" key="5">
    <source>
        <dbReference type="ARBA" id="ARBA00022741"/>
    </source>
</evidence>
<dbReference type="PROSITE" id="PS50188">
    <property type="entry name" value="B302_SPRY"/>
    <property type="match status" value="1"/>
</dbReference>
<dbReference type="PROSITE" id="PS50837">
    <property type="entry name" value="NACHT"/>
    <property type="match status" value="1"/>
</dbReference>
<dbReference type="Pfam" id="PF17776">
    <property type="entry name" value="NLRC4_HD2"/>
    <property type="match status" value="1"/>
</dbReference>
<dbReference type="Pfam" id="PF05729">
    <property type="entry name" value="NACHT"/>
    <property type="match status" value="1"/>
</dbReference>
<comment type="subcellular location">
    <subcellularLocation>
        <location evidence="1">Cytoplasm</location>
    </subcellularLocation>
</comment>
<dbReference type="Proteomes" id="UP001108240">
    <property type="component" value="Unplaced"/>
</dbReference>
<evidence type="ECO:0000256" key="1">
    <source>
        <dbReference type="ARBA" id="ARBA00004496"/>
    </source>
</evidence>
<dbReference type="PANTHER" id="PTHR24106">
    <property type="entry name" value="NACHT, LRR AND CARD DOMAINS-CONTAINING"/>
    <property type="match status" value="1"/>
</dbReference>
<dbReference type="InterPro" id="IPR006574">
    <property type="entry name" value="PRY"/>
</dbReference>
<dbReference type="Pfam" id="PF17779">
    <property type="entry name" value="WHD_NOD2"/>
    <property type="match status" value="1"/>
</dbReference>
<dbReference type="SMART" id="SM00368">
    <property type="entry name" value="LRR_RI"/>
    <property type="match status" value="3"/>
</dbReference>
<dbReference type="InterPro" id="IPR051261">
    <property type="entry name" value="NLR"/>
</dbReference>
<dbReference type="PRINTS" id="PR01407">
    <property type="entry name" value="BUTYPHLNCDUF"/>
</dbReference>
<reference evidence="10" key="1">
    <citation type="submission" date="2025-08" db="UniProtKB">
        <authorList>
            <consortium name="Ensembl"/>
        </authorList>
    </citation>
    <scope>IDENTIFICATION</scope>
</reference>
<dbReference type="InterPro" id="IPR003879">
    <property type="entry name" value="Butyrophylin_SPRY"/>
</dbReference>
<dbReference type="InterPro" id="IPR029495">
    <property type="entry name" value="NACHT-assoc"/>
</dbReference>
<dbReference type="Gene3D" id="3.40.50.300">
    <property type="entry name" value="P-loop containing nucleotide triphosphate hydrolases"/>
    <property type="match status" value="1"/>
</dbReference>
<feature type="domain" description="B30.2/SPRY" evidence="8">
    <location>
        <begin position="832"/>
        <end position="1026"/>
    </location>
</feature>
<dbReference type="Pfam" id="PF14484">
    <property type="entry name" value="FISNA"/>
    <property type="match status" value="1"/>
</dbReference>
<dbReference type="CDD" id="cd16040">
    <property type="entry name" value="SPRY_PRY_SNTX"/>
    <property type="match status" value="1"/>
</dbReference>
<feature type="domain" description="NACHT" evidence="9">
    <location>
        <begin position="219"/>
        <end position="353"/>
    </location>
</feature>
<dbReference type="SMART" id="SM01288">
    <property type="entry name" value="FISNA"/>
    <property type="match status" value="1"/>
</dbReference>
<evidence type="ECO:0000256" key="4">
    <source>
        <dbReference type="ARBA" id="ARBA00022737"/>
    </source>
</evidence>
<dbReference type="FunFam" id="3.40.50.300:FF:000210">
    <property type="entry name" value="Si:dkey-16p6.1"/>
    <property type="match status" value="1"/>
</dbReference>
<dbReference type="InterPro" id="IPR043136">
    <property type="entry name" value="B30.2/SPRY_sf"/>
</dbReference>
<protein>
    <submittedName>
        <fullName evidence="10">Uncharacterized protein</fullName>
    </submittedName>
</protein>
<dbReference type="SMART" id="SM00449">
    <property type="entry name" value="SPRY"/>
    <property type="match status" value="1"/>
</dbReference>
<dbReference type="Gene3D" id="2.60.120.920">
    <property type="match status" value="1"/>
</dbReference>
<dbReference type="InterPro" id="IPR032675">
    <property type="entry name" value="LRR_dom_sf"/>
</dbReference>
<dbReference type="GO" id="GO:0005524">
    <property type="term" value="F:ATP binding"/>
    <property type="evidence" value="ECO:0007669"/>
    <property type="project" value="UniProtKB-KW"/>
</dbReference>
<keyword evidence="5" id="KW-0547">Nucleotide-binding</keyword>
<dbReference type="SUPFAM" id="SSF49899">
    <property type="entry name" value="Concanavalin A-like lectins/glucanases"/>
    <property type="match status" value="1"/>
</dbReference>
<sequence length="1026" mass="117043">MPGHLSGSILWSAVILFKTQEEEGSASKMSVHEKRENEDTMSEMRSPSPRSSCASLSDNSIYNLPPEISDATETSSDSRINKKKRSKSPEPSNVSMNSTRSIIVEIDNTIASYDQTHIRQGRTEAVLQRVKDQHKTSMIKHFGCLFEDNKLQENETLLNRIYTRLYIIEGEREGVNEEHEVLQMEKLSRTQHAQHNPIDCNDIFKALSKPGYEVKDKIKTVLTKGIAGIGKTVSVQKFILDWAKGEANQDVDFMFVFPFRELNLIQDHQYSLHRLLLDFHPELQDLDSKIYEECKVVFILDGLDESRMTLMLSDKEKVCDVNESSSVGVLMSNLIEGDLLPSALIWITSRPAAANQIPSEYINRVTEIQGFDEPQKEEYFKKRISDEHQASRIISHIRRARSLHIMCHIPVFCWISSTVLQNLLKEDLSAEIPQTFTEIYIHFLLIQMNMRNQKYDERDPEKLLKSNREVIVKLAEVAFKQLMKGNVMFYEEDLRESGLDITDASVFSGICTEIFKEESVIHQRKVYFFIHLSVQEFLAGLYVFYCYLSSTVEALKSFDPMHNLHKSAVDKALESKNGHLDLFLRFLLGISLESNQRLLQDLLTNTENSSESITRTTQYIKEKIKYGRGLSTERSINLFLCLLEVQDQTLSREIQEFVKSDKDTEKKLSPSHCSTIAYMLQISEEVLDELDPKKYSTSDEGRRRLIPAVINCRKALLADCNLTAQECEIVSSALQSSNSVLRELDLSNNDLQDSGVKLLTDGLKSSNCQLKILRLSGCMVTEEGCHYLSSALSSNPSHLRELDLSYNHPGQAGVQLLSDKLKDPNCSLKILNLDHGEPFRIQPGLQKYFCDLTLDPNTANTQLILSENGEVKYVEQSQPYPDLPERFKDIPQVLCRESLTGRHYWEVEQTGWALIAVTYKTISKEGTVGKFGYNNKSWCLFCLNYGFVVWHNNQNNNIPAPSCFSKRVGVYLDWPAGTLSFYSISDTHTLTHLHTFNTTFTEPLYAGFKVFDSSLSLCKITQQTNN</sequence>
<feature type="compositionally biased region" description="Polar residues" evidence="7">
    <location>
        <begin position="53"/>
        <end position="62"/>
    </location>
</feature>
<dbReference type="AlphaFoldDB" id="A0A9J8AXP6"/>
<dbReference type="FunFam" id="2.60.120.920:FF:000037">
    <property type="entry name" value="Si:dkey-191j3.2"/>
    <property type="match status" value="1"/>
</dbReference>
<evidence type="ECO:0000256" key="2">
    <source>
        <dbReference type="ARBA" id="ARBA00022490"/>
    </source>
</evidence>
<dbReference type="GO" id="GO:0005737">
    <property type="term" value="C:cytoplasm"/>
    <property type="evidence" value="ECO:0007669"/>
    <property type="project" value="UniProtKB-SubCell"/>
</dbReference>
<dbReference type="InterPro" id="IPR013320">
    <property type="entry name" value="ConA-like_dom_sf"/>
</dbReference>
<dbReference type="Pfam" id="PF13765">
    <property type="entry name" value="PRY"/>
    <property type="match status" value="1"/>
</dbReference>
<reference evidence="10" key="2">
    <citation type="submission" date="2025-09" db="UniProtKB">
        <authorList>
            <consortium name="Ensembl"/>
        </authorList>
    </citation>
    <scope>IDENTIFICATION</scope>
</reference>
<dbReference type="InterPro" id="IPR027417">
    <property type="entry name" value="P-loop_NTPase"/>
</dbReference>
<organism evidence="10 11">
    <name type="scientific">Cyprinus carpio carpio</name>
    <dbReference type="NCBI Taxonomy" id="630221"/>
    <lineage>
        <taxon>Eukaryota</taxon>
        <taxon>Metazoa</taxon>
        <taxon>Chordata</taxon>
        <taxon>Craniata</taxon>
        <taxon>Vertebrata</taxon>
        <taxon>Euteleostomi</taxon>
        <taxon>Actinopterygii</taxon>
        <taxon>Neopterygii</taxon>
        <taxon>Teleostei</taxon>
        <taxon>Ostariophysi</taxon>
        <taxon>Cypriniformes</taxon>
        <taxon>Cyprinidae</taxon>
        <taxon>Cyprininae</taxon>
        <taxon>Cyprinus</taxon>
    </lineage>
</organism>
<dbReference type="Ensembl" id="ENSCCRT00000181460.1">
    <property type="protein sequence ID" value="ENSCCRP00000145900.1"/>
    <property type="gene ID" value="ENSCCRG00000071417.1"/>
</dbReference>
<evidence type="ECO:0000256" key="6">
    <source>
        <dbReference type="ARBA" id="ARBA00022840"/>
    </source>
</evidence>
<dbReference type="InterPro" id="IPR041267">
    <property type="entry name" value="NLRP_HD2"/>
</dbReference>
<name>A0A9J8AXP6_CYPCA</name>
<evidence type="ECO:0000256" key="7">
    <source>
        <dbReference type="SAM" id="MobiDB-lite"/>
    </source>
</evidence>